<keyword evidence="7" id="KW-0812">Transmembrane</keyword>
<feature type="domain" description="TcaA protein NTF2-like" evidence="9">
    <location>
        <begin position="335"/>
        <end position="436"/>
    </location>
</feature>
<dbReference type="Pfam" id="PF22813">
    <property type="entry name" value="TcaA_2nd"/>
    <property type="match status" value="1"/>
</dbReference>
<dbReference type="PANTHER" id="PTHR40038:SF1">
    <property type="entry name" value="MEMBRANE-ASSOCIATED PROTEIN TCAA"/>
    <property type="match status" value="1"/>
</dbReference>
<dbReference type="Proteomes" id="UP000254100">
    <property type="component" value="Unassembled WGS sequence"/>
</dbReference>
<keyword evidence="4" id="KW-0863">Zinc-finger</keyword>
<dbReference type="PIRSF" id="PIRSF032522">
    <property type="entry name" value="TcaA"/>
    <property type="match status" value="1"/>
</dbReference>
<evidence type="ECO:0000256" key="5">
    <source>
        <dbReference type="ARBA" id="ARBA00022833"/>
    </source>
</evidence>
<dbReference type="InterPro" id="IPR023599">
    <property type="entry name" value="Mem_prot_TcaA"/>
</dbReference>
<dbReference type="InterPro" id="IPR054528">
    <property type="entry name" value="TcaA_5th"/>
</dbReference>
<dbReference type="GO" id="GO:0046677">
    <property type="term" value="P:response to antibiotic"/>
    <property type="evidence" value="ECO:0007669"/>
    <property type="project" value="InterPro"/>
</dbReference>
<protein>
    <recommendedName>
        <fullName evidence="2">Membrane-associated protein TcaA</fullName>
    </recommendedName>
</protein>
<sequence length="439" mass="50406">MKFCRNCGAKIKNRQKNCTNCGQSLEDNKQNIKKPLIIIGVIVVILILFFSLFKIIESTLSPTNQAKAVAQDLKKGNTNNLAKNLEFNGRKLNKTESKALYKYIEETDSPDRIANEIESNVKSMQENKTGIASVRANDIEIINIRKNGKKYGVFNNYDFTVGKQSVKIESDSNSTIKYKYNNKEHKIKLSQDEEKIFATLPIGDYKLKAKKMIDKDTFDGYIVIKMSDDTVREDFEEKYLDVRINDDAISNSSKTYLYVNNKKISTYDVYGDHLYGPYKPNAKLNIFAQAIVDGKTFKTNLVEAPALEKGEKTVPVKLQFNQYEIEKHQKNAEIKKDVQTFMEDYTYALNQAYEEEEYSYVSSYFKSDSKAADYIEGRVESGDDVEFSDPKVIKYSKNGDTITIETEKKDKSGNTIRSQYVLDYDDVLFDFEIKSYTDI</sequence>
<dbReference type="PANTHER" id="PTHR40038">
    <property type="entry name" value="MEMBRANE-ASSOCIATED PROTEIN TCAA"/>
    <property type="match status" value="1"/>
</dbReference>
<evidence type="ECO:0000259" key="8">
    <source>
        <dbReference type="Pfam" id="PF22813"/>
    </source>
</evidence>
<feature type="transmembrane region" description="Helical" evidence="7">
    <location>
        <begin position="36"/>
        <end position="56"/>
    </location>
</feature>
<evidence type="ECO:0000259" key="9">
    <source>
        <dbReference type="Pfam" id="PF22819"/>
    </source>
</evidence>
<name>A0A380I6R6_9STAP</name>
<reference evidence="10 11" key="1">
    <citation type="submission" date="2018-06" db="EMBL/GenBank/DDBJ databases">
        <authorList>
            <consortium name="Pathogen Informatics"/>
            <person name="Doyle S."/>
        </authorList>
    </citation>
    <scope>NUCLEOTIDE SEQUENCE [LARGE SCALE GENOMIC DNA]</scope>
    <source>
        <strain evidence="10 11">NCTC13832</strain>
    </source>
</reference>
<accession>A0A380I6R6</accession>
<feature type="domain" description="TcaA second" evidence="8">
    <location>
        <begin position="62"/>
        <end position="161"/>
    </location>
</feature>
<dbReference type="OrthoDB" id="1682769at2"/>
<dbReference type="EMBL" id="UHDT01000004">
    <property type="protein sequence ID" value="SUN02188.1"/>
    <property type="molecule type" value="Genomic_DNA"/>
</dbReference>
<dbReference type="InterPro" id="IPR054529">
    <property type="entry name" value="TcaA_2nd"/>
</dbReference>
<dbReference type="GO" id="GO:0016020">
    <property type="term" value="C:membrane"/>
    <property type="evidence" value="ECO:0007669"/>
    <property type="project" value="InterPro"/>
</dbReference>
<keyword evidence="3" id="KW-0479">Metal-binding</keyword>
<evidence type="ECO:0000313" key="10">
    <source>
        <dbReference type="EMBL" id="SUN02188.1"/>
    </source>
</evidence>
<keyword evidence="7" id="KW-1133">Transmembrane helix</keyword>
<evidence type="ECO:0000313" key="11">
    <source>
        <dbReference type="Proteomes" id="UP000254100"/>
    </source>
</evidence>
<organism evidence="10 11">
    <name type="scientific">Staphylococcus microti</name>
    <dbReference type="NCBI Taxonomy" id="569857"/>
    <lineage>
        <taxon>Bacteria</taxon>
        <taxon>Bacillati</taxon>
        <taxon>Bacillota</taxon>
        <taxon>Bacilli</taxon>
        <taxon>Bacillales</taxon>
        <taxon>Staphylococcaceae</taxon>
        <taxon>Staphylococcus</taxon>
    </lineage>
</organism>
<evidence type="ECO:0000256" key="2">
    <source>
        <dbReference type="ARBA" id="ARBA00017896"/>
    </source>
</evidence>
<proteinExistence type="inferred from homology"/>
<keyword evidence="6" id="KW-0046">Antibiotic resistance</keyword>
<dbReference type="RefSeq" id="WP_052495456.1">
    <property type="nucleotide sequence ID" value="NZ_PPRJ01000005.1"/>
</dbReference>
<dbReference type="AlphaFoldDB" id="A0A380I6R6"/>
<comment type="similarity">
    <text evidence="1">Belongs to the TcaA family.</text>
</comment>
<evidence type="ECO:0000256" key="7">
    <source>
        <dbReference type="SAM" id="Phobius"/>
    </source>
</evidence>
<keyword evidence="5" id="KW-0862">Zinc</keyword>
<keyword evidence="7" id="KW-0472">Membrane</keyword>
<evidence type="ECO:0000256" key="1">
    <source>
        <dbReference type="ARBA" id="ARBA00006334"/>
    </source>
</evidence>
<evidence type="ECO:0000256" key="3">
    <source>
        <dbReference type="ARBA" id="ARBA00022723"/>
    </source>
</evidence>
<dbReference type="Pfam" id="PF22819">
    <property type="entry name" value="TcaA_5th"/>
    <property type="match status" value="1"/>
</dbReference>
<evidence type="ECO:0000256" key="6">
    <source>
        <dbReference type="ARBA" id="ARBA00023251"/>
    </source>
</evidence>
<evidence type="ECO:0000256" key="4">
    <source>
        <dbReference type="ARBA" id="ARBA00022771"/>
    </source>
</evidence>
<gene>
    <name evidence="10" type="primary">tcaA_2</name>
    <name evidence="10" type="ORF">NCTC13832_02427</name>
</gene>